<dbReference type="AlphaFoldDB" id="A0A6N9H523"/>
<feature type="domain" description="Putative host cell surface-exposed lipoprotein Ltp-like HTH region" evidence="8">
    <location>
        <begin position="213"/>
        <end position="260"/>
    </location>
</feature>
<dbReference type="Proteomes" id="UP000469215">
    <property type="component" value="Unassembled WGS sequence"/>
</dbReference>
<evidence type="ECO:0000256" key="1">
    <source>
        <dbReference type="ARBA" id="ARBA00004141"/>
    </source>
</evidence>
<evidence type="ECO:0000256" key="5">
    <source>
        <dbReference type="SAM" id="MobiDB-lite"/>
    </source>
</evidence>
<feature type="transmembrane region" description="Helical" evidence="6">
    <location>
        <begin position="100"/>
        <end position="130"/>
    </location>
</feature>
<reference evidence="9 10" key="1">
    <citation type="submission" date="2020-01" db="EMBL/GenBank/DDBJ databases">
        <authorList>
            <person name="Deng T."/>
        </authorList>
    </citation>
    <scope>NUCLEOTIDE SEQUENCE [LARGE SCALE GENOMIC DNA]</scope>
    <source>
        <strain evidence="9 10">5221</strain>
    </source>
</reference>
<dbReference type="Pfam" id="PF07553">
    <property type="entry name" value="Lipoprotein_Ltp"/>
    <property type="match status" value="2"/>
</dbReference>
<feature type="compositionally biased region" description="Low complexity" evidence="5">
    <location>
        <begin position="10"/>
        <end position="21"/>
    </location>
</feature>
<dbReference type="InterPro" id="IPR050932">
    <property type="entry name" value="TM2D1-3-like"/>
</dbReference>
<sequence>MAYQYPPASPAGQNPQWQQPWQPAAPAKSFVATWLLSLFLGSLGIDRFYLGKIGTGVLKLITGGGFGIWSLIDLIMTLCGAQRDKLGRPLEGYQRSRKMAWIVTIVLWLLGIIIGIIVGLTAGALGAAAFKAAENGSDSSAAPQSPGATASTGQRTADPNVPAEYSDALSKAEYYAGDGHMSKKGLYRQLTSKNGEGLSKAAATYAVNHVDADWKKNALETAKAFSKNPSYSRSTVYELLINEKVGGFTEAEAKYALDHLDD</sequence>
<gene>
    <name evidence="9" type="ORF">GSY69_03870</name>
</gene>
<dbReference type="PANTHER" id="PTHR21016:SF25">
    <property type="entry name" value="TM2 DOMAIN-CONTAINING PROTEIN DDB_G0277895-RELATED"/>
    <property type="match status" value="1"/>
</dbReference>
<evidence type="ECO:0000256" key="2">
    <source>
        <dbReference type="ARBA" id="ARBA00022692"/>
    </source>
</evidence>
<evidence type="ECO:0000256" key="6">
    <source>
        <dbReference type="SAM" id="Phobius"/>
    </source>
</evidence>
<keyword evidence="2 6" id="KW-0812">Transmembrane</keyword>
<keyword evidence="3 6" id="KW-1133">Transmembrane helix</keyword>
<evidence type="ECO:0000313" key="10">
    <source>
        <dbReference type="Proteomes" id="UP000469215"/>
    </source>
</evidence>
<dbReference type="Gene3D" id="1.10.10.10">
    <property type="entry name" value="Winged helix-like DNA-binding domain superfamily/Winged helix DNA-binding domain"/>
    <property type="match status" value="2"/>
</dbReference>
<feature type="compositionally biased region" description="Polar residues" evidence="5">
    <location>
        <begin position="137"/>
        <end position="157"/>
    </location>
</feature>
<name>A0A6N9H523_9MICO</name>
<proteinExistence type="predicted"/>
<dbReference type="RefSeq" id="WP_160952565.1">
    <property type="nucleotide sequence ID" value="NZ_WWEQ01000010.1"/>
</dbReference>
<dbReference type="PANTHER" id="PTHR21016">
    <property type="entry name" value="BETA-AMYLOID BINDING PROTEIN-RELATED"/>
    <property type="match status" value="1"/>
</dbReference>
<comment type="caution">
    <text evidence="9">The sequence shown here is derived from an EMBL/GenBank/DDBJ whole genome shotgun (WGS) entry which is preliminary data.</text>
</comment>
<feature type="transmembrane region" description="Helical" evidence="6">
    <location>
        <begin position="56"/>
        <end position="79"/>
    </location>
</feature>
<keyword evidence="10" id="KW-1185">Reference proteome</keyword>
<feature type="region of interest" description="Disordered" evidence="5">
    <location>
        <begin position="1"/>
        <end position="21"/>
    </location>
</feature>
<evidence type="ECO:0000256" key="3">
    <source>
        <dbReference type="ARBA" id="ARBA00022989"/>
    </source>
</evidence>
<accession>A0A6N9H523</accession>
<evidence type="ECO:0000259" key="8">
    <source>
        <dbReference type="Pfam" id="PF07553"/>
    </source>
</evidence>
<protein>
    <submittedName>
        <fullName evidence="9">NINE protein</fullName>
    </submittedName>
</protein>
<organism evidence="9 10">
    <name type="scientific">Brevibacterium rongguiense</name>
    <dbReference type="NCBI Taxonomy" id="2695267"/>
    <lineage>
        <taxon>Bacteria</taxon>
        <taxon>Bacillati</taxon>
        <taxon>Actinomycetota</taxon>
        <taxon>Actinomycetes</taxon>
        <taxon>Micrococcales</taxon>
        <taxon>Brevibacteriaceae</taxon>
        <taxon>Brevibacterium</taxon>
    </lineage>
</organism>
<dbReference type="InterPro" id="IPR011434">
    <property type="entry name" value="Ltp-like_HTH"/>
</dbReference>
<evidence type="ECO:0000259" key="7">
    <source>
        <dbReference type="Pfam" id="PF05154"/>
    </source>
</evidence>
<feature type="region of interest" description="Disordered" evidence="5">
    <location>
        <begin position="137"/>
        <end position="162"/>
    </location>
</feature>
<dbReference type="GO" id="GO:0016020">
    <property type="term" value="C:membrane"/>
    <property type="evidence" value="ECO:0007669"/>
    <property type="project" value="UniProtKB-SubCell"/>
</dbReference>
<feature type="domain" description="Putative host cell surface-exposed lipoprotein Ltp-like HTH region" evidence="8">
    <location>
        <begin position="164"/>
        <end position="210"/>
    </location>
</feature>
<dbReference type="InterPro" id="IPR036388">
    <property type="entry name" value="WH-like_DNA-bd_sf"/>
</dbReference>
<evidence type="ECO:0000313" key="9">
    <source>
        <dbReference type="EMBL" id="MYM19130.1"/>
    </source>
</evidence>
<dbReference type="EMBL" id="WWEQ01000010">
    <property type="protein sequence ID" value="MYM19130.1"/>
    <property type="molecule type" value="Genomic_DNA"/>
</dbReference>
<evidence type="ECO:0000256" key="4">
    <source>
        <dbReference type="ARBA" id="ARBA00023136"/>
    </source>
</evidence>
<comment type="subcellular location">
    <subcellularLocation>
        <location evidence="1">Membrane</location>
        <topology evidence="1">Multi-pass membrane protein</topology>
    </subcellularLocation>
</comment>
<dbReference type="Pfam" id="PF05154">
    <property type="entry name" value="TM2"/>
    <property type="match status" value="1"/>
</dbReference>
<keyword evidence="4 6" id="KW-0472">Membrane</keyword>
<feature type="domain" description="TM2" evidence="7">
    <location>
        <begin position="27"/>
        <end position="75"/>
    </location>
</feature>
<dbReference type="InterPro" id="IPR007829">
    <property type="entry name" value="TM2"/>
</dbReference>